<accession>A0A370TU85</accession>
<dbReference type="EMBL" id="NPIC01000002">
    <property type="protein sequence ID" value="RDL39086.1"/>
    <property type="molecule type" value="Genomic_DNA"/>
</dbReference>
<name>A0A370TU85_9HELO</name>
<dbReference type="Pfam" id="PF01636">
    <property type="entry name" value="APH"/>
    <property type="match status" value="1"/>
</dbReference>
<dbReference type="Gene3D" id="3.90.1200.10">
    <property type="match status" value="1"/>
</dbReference>
<comment type="caution">
    <text evidence="2">The sequence shown here is derived from an EMBL/GenBank/DDBJ whole genome shotgun (WGS) entry which is preliminary data.</text>
</comment>
<dbReference type="STRING" id="2656787.A0A370TU85"/>
<dbReference type="InterPro" id="IPR051678">
    <property type="entry name" value="AGP_Transferase"/>
</dbReference>
<dbReference type="SUPFAM" id="SSF56112">
    <property type="entry name" value="Protein kinase-like (PK-like)"/>
    <property type="match status" value="1"/>
</dbReference>
<evidence type="ECO:0000313" key="2">
    <source>
        <dbReference type="EMBL" id="RDL39086.1"/>
    </source>
</evidence>
<gene>
    <name evidence="2" type="ORF">BP5553_03426</name>
</gene>
<organism evidence="2 3">
    <name type="scientific">Venustampulla echinocandica</name>
    <dbReference type="NCBI Taxonomy" id="2656787"/>
    <lineage>
        <taxon>Eukaryota</taxon>
        <taxon>Fungi</taxon>
        <taxon>Dikarya</taxon>
        <taxon>Ascomycota</taxon>
        <taxon>Pezizomycotina</taxon>
        <taxon>Leotiomycetes</taxon>
        <taxon>Helotiales</taxon>
        <taxon>Pleuroascaceae</taxon>
        <taxon>Venustampulla</taxon>
    </lineage>
</organism>
<evidence type="ECO:0000313" key="3">
    <source>
        <dbReference type="Proteomes" id="UP000254866"/>
    </source>
</evidence>
<dbReference type="AlphaFoldDB" id="A0A370TU85"/>
<reference evidence="2 3" key="1">
    <citation type="journal article" date="2018" name="IMA Fungus">
        <title>IMA Genome-F 9: Draft genome sequence of Annulohypoxylon stygium, Aspergillus mulundensis, Berkeleyomyces basicola (syn. Thielaviopsis basicola), Ceratocystis smalleyi, two Cercospora beticola strains, Coleophoma cylindrospora, Fusarium fracticaudum, Phialophora cf. hyalina, and Morchella septimelata.</title>
        <authorList>
            <person name="Wingfield B.D."/>
            <person name="Bills G.F."/>
            <person name="Dong Y."/>
            <person name="Huang W."/>
            <person name="Nel W.J."/>
            <person name="Swalarsk-Parry B.S."/>
            <person name="Vaghefi N."/>
            <person name="Wilken P.M."/>
            <person name="An Z."/>
            <person name="de Beer Z.W."/>
            <person name="De Vos L."/>
            <person name="Chen L."/>
            <person name="Duong T.A."/>
            <person name="Gao Y."/>
            <person name="Hammerbacher A."/>
            <person name="Kikkert J.R."/>
            <person name="Li Y."/>
            <person name="Li H."/>
            <person name="Li K."/>
            <person name="Li Q."/>
            <person name="Liu X."/>
            <person name="Ma X."/>
            <person name="Naidoo K."/>
            <person name="Pethybridge S.J."/>
            <person name="Sun J."/>
            <person name="Steenkamp E.T."/>
            <person name="van der Nest M.A."/>
            <person name="van Wyk S."/>
            <person name="Wingfield M.J."/>
            <person name="Xiong C."/>
            <person name="Yue Q."/>
            <person name="Zhang X."/>
        </authorList>
    </citation>
    <scope>NUCLEOTIDE SEQUENCE [LARGE SCALE GENOMIC DNA]</scope>
    <source>
        <strain evidence="2 3">BP 5553</strain>
    </source>
</reference>
<dbReference type="GeneID" id="43596275"/>
<sequence length="256" mass="29422">MCRRIEKELGLIGGLNEGDRVIQLSDGIVVKYGHGVTPTEAATQAFAYRHVDRSLVRVPRVYRFFQDRCDVSWPKGYLFMEYVPSRNLKDLYLSIHKEIIPRVASIIYTLVKFPVVRCQAQWAVVSSEDTDGTTCSCISDTNSWLNKRLTVRNESTDLTPYLLVLCHVDLCRRNMILDLEDDSMPIGLVDWGHAELFPLFFEITTISCLNPYEVQYQDFLLQAAEMLLHLTEDEKRLMKLMQIVRAASLRHLLSGC</sequence>
<feature type="domain" description="Aminoglycoside phosphotransferase" evidence="1">
    <location>
        <begin position="30"/>
        <end position="206"/>
    </location>
</feature>
<dbReference type="PANTHER" id="PTHR21310">
    <property type="entry name" value="AMINOGLYCOSIDE PHOSPHOTRANSFERASE-RELATED-RELATED"/>
    <property type="match status" value="1"/>
</dbReference>
<protein>
    <recommendedName>
        <fullName evidence="1">Aminoglycoside phosphotransferase domain-containing protein</fullName>
    </recommendedName>
</protein>
<dbReference type="InterPro" id="IPR002575">
    <property type="entry name" value="Aminoglycoside_PTrfase"/>
</dbReference>
<dbReference type="Proteomes" id="UP000254866">
    <property type="component" value="Unassembled WGS sequence"/>
</dbReference>
<dbReference type="PANTHER" id="PTHR21310:SF39">
    <property type="entry name" value="AMINOGLYCOSIDE PHOSPHOTRANSFERASE DOMAIN-CONTAINING PROTEIN"/>
    <property type="match status" value="1"/>
</dbReference>
<dbReference type="OrthoDB" id="4177236at2759"/>
<keyword evidence="3" id="KW-1185">Reference proteome</keyword>
<dbReference type="InterPro" id="IPR011009">
    <property type="entry name" value="Kinase-like_dom_sf"/>
</dbReference>
<dbReference type="RefSeq" id="XP_031871742.1">
    <property type="nucleotide sequence ID" value="XM_032012049.1"/>
</dbReference>
<evidence type="ECO:0000259" key="1">
    <source>
        <dbReference type="Pfam" id="PF01636"/>
    </source>
</evidence>
<proteinExistence type="predicted"/>